<evidence type="ECO:0000313" key="3">
    <source>
        <dbReference type="EMBL" id="NYI72476.1"/>
    </source>
</evidence>
<organism evidence="3 4">
    <name type="scientific">Naumannella cuiyingiana</name>
    <dbReference type="NCBI Taxonomy" id="1347891"/>
    <lineage>
        <taxon>Bacteria</taxon>
        <taxon>Bacillati</taxon>
        <taxon>Actinomycetota</taxon>
        <taxon>Actinomycetes</taxon>
        <taxon>Propionibacteriales</taxon>
        <taxon>Propionibacteriaceae</taxon>
        <taxon>Naumannella</taxon>
    </lineage>
</organism>
<feature type="transmembrane region" description="Helical" evidence="1">
    <location>
        <begin position="157"/>
        <end position="174"/>
    </location>
</feature>
<dbReference type="PANTHER" id="PTHR36435">
    <property type="entry name" value="SLR1288 PROTEIN"/>
    <property type="match status" value="1"/>
</dbReference>
<dbReference type="Proteomes" id="UP000527616">
    <property type="component" value="Unassembled WGS sequence"/>
</dbReference>
<reference evidence="3 4" key="1">
    <citation type="submission" date="2020-07" db="EMBL/GenBank/DDBJ databases">
        <title>Sequencing the genomes of 1000 actinobacteria strains.</title>
        <authorList>
            <person name="Klenk H.-P."/>
        </authorList>
    </citation>
    <scope>NUCLEOTIDE SEQUENCE [LARGE SCALE GENOMIC DNA]</scope>
    <source>
        <strain evidence="3 4">DSM 103164</strain>
    </source>
</reference>
<dbReference type="PANTHER" id="PTHR36435:SF1">
    <property type="entry name" value="CAAX AMINO TERMINAL PROTEASE FAMILY PROTEIN"/>
    <property type="match status" value="1"/>
</dbReference>
<feature type="transmembrane region" description="Helical" evidence="1">
    <location>
        <begin position="214"/>
        <end position="233"/>
    </location>
</feature>
<comment type="caution">
    <text evidence="3">The sequence shown here is derived from an EMBL/GenBank/DDBJ whole genome shotgun (WGS) entry which is preliminary data.</text>
</comment>
<dbReference type="AlphaFoldDB" id="A0A7Z0DBH6"/>
<dbReference type="Pfam" id="PF02517">
    <property type="entry name" value="Rce1-like"/>
    <property type="match status" value="1"/>
</dbReference>
<dbReference type="GO" id="GO:0080120">
    <property type="term" value="P:CAAX-box protein maturation"/>
    <property type="evidence" value="ECO:0007669"/>
    <property type="project" value="UniProtKB-ARBA"/>
</dbReference>
<feature type="transmembrane region" description="Helical" evidence="1">
    <location>
        <begin position="186"/>
        <end position="208"/>
    </location>
</feature>
<accession>A0A7Z0DBH6</accession>
<feature type="transmembrane region" description="Helical" evidence="1">
    <location>
        <begin position="32"/>
        <end position="63"/>
    </location>
</feature>
<name>A0A7Z0DBH6_9ACTN</name>
<keyword evidence="1" id="KW-0472">Membrane</keyword>
<keyword evidence="4" id="KW-1185">Reference proteome</keyword>
<feature type="transmembrane region" description="Helical" evidence="1">
    <location>
        <begin position="276"/>
        <end position="296"/>
    </location>
</feature>
<keyword evidence="1" id="KW-1133">Transmembrane helix</keyword>
<feature type="transmembrane region" description="Helical" evidence="1">
    <location>
        <begin position="245"/>
        <end position="264"/>
    </location>
</feature>
<evidence type="ECO:0000259" key="2">
    <source>
        <dbReference type="Pfam" id="PF02517"/>
    </source>
</evidence>
<dbReference type="EMBL" id="JACBZS010000001">
    <property type="protein sequence ID" value="NYI72476.1"/>
    <property type="molecule type" value="Genomic_DNA"/>
</dbReference>
<keyword evidence="1" id="KW-0812">Transmembrane</keyword>
<sequence>MPNPPAEPVARPVAPAAAYPQLLRTGAHPARLLIFCALFTVAGFVLVVSLLAQGILALGWLAAGRPGELAAALAAGLAFETPLGLFATNVAIAATALIPVLLAVTVLRVRPGWLVSVRGRVRGRWLVASTVLAAVVLAPVVAVTLLARPQPAPPADFAWFAVIIVATSPLQAAAEELVFRGFLAQTLGALVSGPWLGVVGPALIFAALHGAQDPWLFANRFGFGVVMGILVWLTGGLEAAIAAHVLNNLAALGLAAVTATLPAARTMTAMAPAEALLGLVGYAVFAVLAVLAARVLGVPVRSDLAAPRGIE</sequence>
<protein>
    <recommendedName>
        <fullName evidence="2">CAAX prenyl protease 2/Lysostaphin resistance protein A-like domain-containing protein</fullName>
    </recommendedName>
</protein>
<feature type="transmembrane region" description="Helical" evidence="1">
    <location>
        <begin position="83"/>
        <end position="104"/>
    </location>
</feature>
<gene>
    <name evidence="3" type="ORF">GGQ54_003036</name>
</gene>
<dbReference type="InterPro" id="IPR052710">
    <property type="entry name" value="CAAX_protease"/>
</dbReference>
<evidence type="ECO:0000256" key="1">
    <source>
        <dbReference type="SAM" id="Phobius"/>
    </source>
</evidence>
<dbReference type="InterPro" id="IPR003675">
    <property type="entry name" value="Rce1/LyrA-like_dom"/>
</dbReference>
<feature type="domain" description="CAAX prenyl protease 2/Lysostaphin resistance protein A-like" evidence="2">
    <location>
        <begin position="158"/>
        <end position="249"/>
    </location>
</feature>
<dbReference type="GO" id="GO:0004175">
    <property type="term" value="F:endopeptidase activity"/>
    <property type="evidence" value="ECO:0007669"/>
    <property type="project" value="UniProtKB-ARBA"/>
</dbReference>
<evidence type="ECO:0000313" key="4">
    <source>
        <dbReference type="Proteomes" id="UP000527616"/>
    </source>
</evidence>
<dbReference type="RefSeq" id="WP_179446142.1">
    <property type="nucleotide sequence ID" value="NZ_JACBZS010000001.1"/>
</dbReference>
<proteinExistence type="predicted"/>
<feature type="transmembrane region" description="Helical" evidence="1">
    <location>
        <begin position="125"/>
        <end position="145"/>
    </location>
</feature>